<name>A0A853I2R1_9GAMM</name>
<keyword evidence="3" id="KW-1185">Reference proteome</keyword>
<keyword evidence="1" id="KW-0732">Signal</keyword>
<organism evidence="2 3">
    <name type="scientific">Spartinivicinus marinus</name>
    <dbReference type="NCBI Taxonomy" id="2994442"/>
    <lineage>
        <taxon>Bacteria</taxon>
        <taxon>Pseudomonadati</taxon>
        <taxon>Pseudomonadota</taxon>
        <taxon>Gammaproteobacteria</taxon>
        <taxon>Oceanospirillales</taxon>
        <taxon>Zooshikellaceae</taxon>
        <taxon>Spartinivicinus</taxon>
    </lineage>
</organism>
<gene>
    <name evidence="2" type="ORF">H0A36_12785</name>
</gene>
<comment type="caution">
    <text evidence="2">The sequence shown here is derived from an EMBL/GenBank/DDBJ whole genome shotgun (WGS) entry which is preliminary data.</text>
</comment>
<feature type="signal peptide" evidence="1">
    <location>
        <begin position="1"/>
        <end position="24"/>
    </location>
</feature>
<accession>A0A853I2R1</accession>
<feature type="chain" id="PRO_5032750793" description="Secreted protein" evidence="1">
    <location>
        <begin position="25"/>
        <end position="146"/>
    </location>
</feature>
<dbReference type="Proteomes" id="UP000569732">
    <property type="component" value="Unassembled WGS sequence"/>
</dbReference>
<sequence>MNKTKLICMAAGIAYAFMGQLASADDGETSAYEEFDFDVPAELMATGCKLQAPKEVEKNKNHKVWVRSAGGTFSKYTVKVFEVLPTTGGWKHEQFDQRTSSSSNVSGTAANFFLPGYSYFPKGGEIKVQAIVLPYNVTCSTTMKIK</sequence>
<evidence type="ECO:0000313" key="2">
    <source>
        <dbReference type="EMBL" id="NYZ66889.1"/>
    </source>
</evidence>
<dbReference type="EMBL" id="JACCKB010000018">
    <property type="protein sequence ID" value="NYZ66889.1"/>
    <property type="molecule type" value="Genomic_DNA"/>
</dbReference>
<reference evidence="2 3" key="1">
    <citation type="submission" date="2020-07" db="EMBL/GenBank/DDBJ databases">
        <title>Endozoicomonas sp. nov., isolated from sediment.</title>
        <authorList>
            <person name="Gu T."/>
        </authorList>
    </citation>
    <scope>NUCLEOTIDE SEQUENCE [LARGE SCALE GENOMIC DNA]</scope>
    <source>
        <strain evidence="2 3">SM1973</strain>
    </source>
</reference>
<evidence type="ECO:0000313" key="3">
    <source>
        <dbReference type="Proteomes" id="UP000569732"/>
    </source>
</evidence>
<dbReference type="AlphaFoldDB" id="A0A853I2R1"/>
<dbReference type="RefSeq" id="WP_180568913.1">
    <property type="nucleotide sequence ID" value="NZ_JACCKB010000018.1"/>
</dbReference>
<evidence type="ECO:0008006" key="4">
    <source>
        <dbReference type="Google" id="ProtNLM"/>
    </source>
</evidence>
<proteinExistence type="predicted"/>
<evidence type="ECO:0000256" key="1">
    <source>
        <dbReference type="SAM" id="SignalP"/>
    </source>
</evidence>
<protein>
    <recommendedName>
        <fullName evidence="4">Secreted protein</fullName>
    </recommendedName>
</protein>